<dbReference type="PROSITE" id="PS50995">
    <property type="entry name" value="HTH_MARR_2"/>
    <property type="match status" value="1"/>
</dbReference>
<dbReference type="InterPro" id="IPR036390">
    <property type="entry name" value="WH_DNA-bd_sf"/>
</dbReference>
<evidence type="ECO:0000313" key="3">
    <source>
        <dbReference type="Proteomes" id="UP000033774"/>
    </source>
</evidence>
<protein>
    <recommendedName>
        <fullName evidence="1">HTH marR-type domain-containing protein</fullName>
    </recommendedName>
</protein>
<gene>
    <name evidence="2" type="ORF">VZ95_08415</name>
</gene>
<feature type="domain" description="HTH marR-type" evidence="1">
    <location>
        <begin position="1"/>
        <end position="147"/>
    </location>
</feature>
<comment type="caution">
    <text evidence="2">The sequence shown here is derived from an EMBL/GenBank/DDBJ whole genome shotgun (WGS) entry which is preliminary data.</text>
</comment>
<evidence type="ECO:0000259" key="1">
    <source>
        <dbReference type="PROSITE" id="PS50995"/>
    </source>
</evidence>
<organism evidence="2 3">
    <name type="scientific">Elstera litoralis</name>
    <dbReference type="NCBI Taxonomy" id="552518"/>
    <lineage>
        <taxon>Bacteria</taxon>
        <taxon>Pseudomonadati</taxon>
        <taxon>Pseudomonadota</taxon>
        <taxon>Alphaproteobacteria</taxon>
        <taxon>Rhodospirillales</taxon>
        <taxon>Rhodospirillaceae</taxon>
        <taxon>Elstera</taxon>
    </lineage>
</organism>
<dbReference type="AlphaFoldDB" id="A0A0F3IT78"/>
<dbReference type="SMART" id="SM00347">
    <property type="entry name" value="HTH_MARR"/>
    <property type="match status" value="1"/>
</dbReference>
<dbReference type="InterPro" id="IPR039422">
    <property type="entry name" value="MarR/SlyA-like"/>
</dbReference>
<dbReference type="Gene3D" id="1.10.10.10">
    <property type="entry name" value="Winged helix-like DNA-binding domain superfamily/Winged helix DNA-binding domain"/>
    <property type="match status" value="1"/>
</dbReference>
<reference evidence="2 3" key="1">
    <citation type="submission" date="2015-03" db="EMBL/GenBank/DDBJ databases">
        <title>Draft genome sequence of Elstera litoralis.</title>
        <authorList>
            <person name="Rahalkar M.C."/>
            <person name="Dhakephalkar P.K."/>
            <person name="Pore S.D."/>
            <person name="Arora P."/>
            <person name="Kapse N.G."/>
            <person name="Pandit P.S."/>
        </authorList>
    </citation>
    <scope>NUCLEOTIDE SEQUENCE [LARGE SCALE GENOMIC DNA]</scope>
    <source>
        <strain evidence="2 3">Dia-1</strain>
    </source>
</reference>
<dbReference type="OrthoDB" id="32523at2"/>
<dbReference type="InterPro" id="IPR036388">
    <property type="entry name" value="WH-like_DNA-bd_sf"/>
</dbReference>
<dbReference type="RefSeq" id="WP_045775454.1">
    <property type="nucleotide sequence ID" value="NZ_LAJY01000192.1"/>
</dbReference>
<dbReference type="Pfam" id="PF12802">
    <property type="entry name" value="MarR_2"/>
    <property type="match status" value="1"/>
</dbReference>
<accession>A0A0F3IT78</accession>
<dbReference type="GO" id="GO:0006950">
    <property type="term" value="P:response to stress"/>
    <property type="evidence" value="ECO:0007669"/>
    <property type="project" value="TreeGrafter"/>
</dbReference>
<proteinExistence type="predicted"/>
<dbReference type="GO" id="GO:0003700">
    <property type="term" value="F:DNA-binding transcription factor activity"/>
    <property type="evidence" value="ECO:0007669"/>
    <property type="project" value="InterPro"/>
</dbReference>
<name>A0A0F3IT78_9PROT</name>
<dbReference type="Proteomes" id="UP000033774">
    <property type="component" value="Unassembled WGS sequence"/>
</dbReference>
<dbReference type="EMBL" id="LAJY01000192">
    <property type="protein sequence ID" value="KJV09916.1"/>
    <property type="molecule type" value="Genomic_DNA"/>
</dbReference>
<evidence type="ECO:0000313" key="2">
    <source>
        <dbReference type="EMBL" id="KJV09916.1"/>
    </source>
</evidence>
<dbReference type="InterPro" id="IPR000835">
    <property type="entry name" value="HTH_MarR-typ"/>
</dbReference>
<keyword evidence="3" id="KW-1185">Reference proteome</keyword>
<dbReference type="PANTHER" id="PTHR33164:SF43">
    <property type="entry name" value="HTH-TYPE TRANSCRIPTIONAL REPRESSOR YETL"/>
    <property type="match status" value="1"/>
</dbReference>
<dbReference type="SUPFAM" id="SSF46785">
    <property type="entry name" value="Winged helix' DNA-binding domain"/>
    <property type="match status" value="1"/>
</dbReference>
<dbReference type="PANTHER" id="PTHR33164">
    <property type="entry name" value="TRANSCRIPTIONAL REGULATOR, MARR FAMILY"/>
    <property type="match status" value="1"/>
</dbReference>
<sequence length="165" mass="17725">MSNPPPPAFQVLNEIGIIAQLAGRRFEQVMPLGMSLAQFTALNHLVRMGDGRSLVRMASALQVTKASMGEVVRKLAEKNLVTITPDPEDGRGKRVYLTEAGRAAREAAIAALGPDMATMTDTFGNAFFNDLIPKLAEFRRWLDAAREAGLSASRTPPSATSGGRD</sequence>